<protein>
    <submittedName>
        <fullName evidence="5">3-hydroxyacyl-CoA dehydrogenase</fullName>
        <ecNumber evidence="5">1.1.1.35</ecNumber>
    </submittedName>
</protein>
<dbReference type="SUPFAM" id="SSF48179">
    <property type="entry name" value="6-phosphogluconate dehydrogenase C-terminal domain-like"/>
    <property type="match status" value="2"/>
</dbReference>
<gene>
    <name evidence="5" type="ORF">G3A44_09190</name>
</gene>
<sequence>MTLSQRPVLVVGAGIMGAGIAQVAAQAGHPVALVDARAGAAASAIDKLATTLQGLVAKGKLSAEALQATLARLQPADSVAQGVAALASAGGVALVVEAIVENLAAKRSLFAELEGLVAPDCVLATNTSSISVTAIANGLQHPGRLVGMHFFNPVPLMKLVEVVAGLHTEAPVAEAIYALSQAWGKTPVHAKSTPGFIVNRIARPYYAETLALLQEQAATPTVLDACLRGAGFRMGPCELMDLIGHDTNFAVTNSVYEANFFDKRFQPSGVQRELVDGGLLGKKSGRGFYDHRTGALPTVPAATPVSLADVNPQAAAVSLHGRGPVAERLAAALQAAGQAVLAVPDADWVGLQVSLPAGPAQLRLSDGRPASQIAAELGLADLAVFDLPTAQTAPCAALAWAPAARASAAWQAQAPRWLALLGFNPQRLADAPGLAVARTLAMLINEASDAVHQGVCTEAGADAAMKLGVNYPAGPFEWLAGWDAPAVVALLDALDAHYRGERYRVCPGLRQRLWAPATPELAA</sequence>
<dbReference type="PANTHER" id="PTHR48075:SF5">
    <property type="entry name" value="3-HYDROXYBUTYRYL-COA DEHYDROGENASE"/>
    <property type="match status" value="1"/>
</dbReference>
<evidence type="ECO:0000313" key="6">
    <source>
        <dbReference type="Proteomes" id="UP000484255"/>
    </source>
</evidence>
<evidence type="ECO:0000259" key="3">
    <source>
        <dbReference type="Pfam" id="PF02737"/>
    </source>
</evidence>
<organism evidence="5 6">
    <name type="scientific">Ideonella livida</name>
    <dbReference type="NCBI Taxonomy" id="2707176"/>
    <lineage>
        <taxon>Bacteria</taxon>
        <taxon>Pseudomonadati</taxon>
        <taxon>Pseudomonadota</taxon>
        <taxon>Betaproteobacteria</taxon>
        <taxon>Burkholderiales</taxon>
        <taxon>Sphaerotilaceae</taxon>
        <taxon>Ideonella</taxon>
    </lineage>
</organism>
<dbReference type="RefSeq" id="WP_163457222.1">
    <property type="nucleotide sequence ID" value="NZ_JAAGOH010000009.1"/>
</dbReference>
<dbReference type="InterPro" id="IPR041040">
    <property type="entry name" value="3HCDH_RFF"/>
</dbReference>
<feature type="domain" description="3-hydroxyacyl-CoA dehydrogenase C-terminal" evidence="2">
    <location>
        <begin position="433"/>
        <end position="512"/>
    </location>
</feature>
<dbReference type="Gene3D" id="3.40.50.720">
    <property type="entry name" value="NAD(P)-binding Rossmann-like Domain"/>
    <property type="match status" value="1"/>
</dbReference>
<dbReference type="AlphaFoldDB" id="A0A7C9TJY2"/>
<dbReference type="Gene3D" id="1.10.1040.10">
    <property type="entry name" value="N-(1-d-carboxylethyl)-l-norvaline Dehydrogenase, domain 2"/>
    <property type="match status" value="2"/>
</dbReference>
<dbReference type="EMBL" id="JAAGOH010000009">
    <property type="protein sequence ID" value="NDY91364.1"/>
    <property type="molecule type" value="Genomic_DNA"/>
</dbReference>
<dbReference type="InterPro" id="IPR013328">
    <property type="entry name" value="6PGD_dom2"/>
</dbReference>
<dbReference type="Proteomes" id="UP000484255">
    <property type="component" value="Unassembled WGS sequence"/>
</dbReference>
<evidence type="ECO:0000259" key="2">
    <source>
        <dbReference type="Pfam" id="PF00725"/>
    </source>
</evidence>
<dbReference type="GO" id="GO:0070403">
    <property type="term" value="F:NAD+ binding"/>
    <property type="evidence" value="ECO:0007669"/>
    <property type="project" value="InterPro"/>
</dbReference>
<keyword evidence="1 5" id="KW-0560">Oxidoreductase</keyword>
<evidence type="ECO:0000256" key="1">
    <source>
        <dbReference type="ARBA" id="ARBA00023002"/>
    </source>
</evidence>
<comment type="caution">
    <text evidence="5">The sequence shown here is derived from an EMBL/GenBank/DDBJ whole genome shotgun (WGS) entry which is preliminary data.</text>
</comment>
<feature type="domain" description="3-hydroxyacyl-CoA dehydrogenase C-terminal" evidence="2">
    <location>
        <begin position="195"/>
        <end position="290"/>
    </location>
</feature>
<dbReference type="GO" id="GO:0006631">
    <property type="term" value="P:fatty acid metabolic process"/>
    <property type="evidence" value="ECO:0007669"/>
    <property type="project" value="InterPro"/>
</dbReference>
<dbReference type="SUPFAM" id="SSF51735">
    <property type="entry name" value="NAD(P)-binding Rossmann-fold domains"/>
    <property type="match status" value="1"/>
</dbReference>
<reference evidence="5 6" key="1">
    <citation type="submission" date="2020-02" db="EMBL/GenBank/DDBJ databases">
        <title>Ideonella bacterium strain TBM-1.</title>
        <authorList>
            <person name="Chen W.-M."/>
        </authorList>
    </citation>
    <scope>NUCLEOTIDE SEQUENCE [LARGE SCALE GENOMIC DNA]</scope>
    <source>
        <strain evidence="5 6">TBM-1</strain>
    </source>
</reference>
<dbReference type="Pfam" id="PF18321">
    <property type="entry name" value="3HCDH_RFF"/>
    <property type="match status" value="1"/>
</dbReference>
<dbReference type="InterPro" id="IPR036291">
    <property type="entry name" value="NAD(P)-bd_dom_sf"/>
</dbReference>
<dbReference type="FunFam" id="3.40.50.720:FF:000009">
    <property type="entry name" value="Fatty oxidation complex, alpha subunit"/>
    <property type="match status" value="1"/>
</dbReference>
<dbReference type="NCBIfam" id="NF006124">
    <property type="entry name" value="PRK08268.1"/>
    <property type="match status" value="1"/>
</dbReference>
<dbReference type="PANTHER" id="PTHR48075">
    <property type="entry name" value="3-HYDROXYACYL-COA DEHYDROGENASE FAMILY PROTEIN"/>
    <property type="match status" value="1"/>
</dbReference>
<feature type="domain" description="3-hydroxybutyryl-CoA dehydrogenase reduced Rossmann-fold" evidence="4">
    <location>
        <begin position="362"/>
        <end position="432"/>
    </location>
</feature>
<dbReference type="EC" id="1.1.1.35" evidence="5"/>
<accession>A0A7C9TJY2</accession>
<dbReference type="InterPro" id="IPR008927">
    <property type="entry name" value="6-PGluconate_DH-like_C_sf"/>
</dbReference>
<keyword evidence="6" id="KW-1185">Reference proteome</keyword>
<dbReference type="InterPro" id="IPR006108">
    <property type="entry name" value="3HC_DH_C"/>
</dbReference>
<dbReference type="Pfam" id="PF00725">
    <property type="entry name" value="3HCDH"/>
    <property type="match status" value="2"/>
</dbReference>
<dbReference type="InterPro" id="IPR006176">
    <property type="entry name" value="3-OHacyl-CoA_DH_NAD-bd"/>
</dbReference>
<dbReference type="GO" id="GO:0003857">
    <property type="term" value="F:(3S)-3-hydroxyacyl-CoA dehydrogenase (NAD+) activity"/>
    <property type="evidence" value="ECO:0007669"/>
    <property type="project" value="UniProtKB-EC"/>
</dbReference>
<name>A0A7C9TJY2_9BURK</name>
<evidence type="ECO:0000259" key="4">
    <source>
        <dbReference type="Pfam" id="PF18321"/>
    </source>
</evidence>
<dbReference type="Pfam" id="PF02737">
    <property type="entry name" value="3HCDH_N"/>
    <property type="match status" value="1"/>
</dbReference>
<proteinExistence type="predicted"/>
<evidence type="ECO:0000313" key="5">
    <source>
        <dbReference type="EMBL" id="NDY91364.1"/>
    </source>
</evidence>
<feature type="domain" description="3-hydroxyacyl-CoA dehydrogenase NAD binding" evidence="3">
    <location>
        <begin position="8"/>
        <end position="192"/>
    </location>
</feature>